<dbReference type="Gene3D" id="2.60.120.260">
    <property type="entry name" value="Galactose-binding domain-like"/>
    <property type="match status" value="1"/>
</dbReference>
<proteinExistence type="predicted"/>
<organism evidence="5 6">
    <name type="scientific">Epilithonimonas zeae</name>
    <dbReference type="NCBI Taxonomy" id="1416779"/>
    <lineage>
        <taxon>Bacteria</taxon>
        <taxon>Pseudomonadati</taxon>
        <taxon>Bacteroidota</taxon>
        <taxon>Flavobacteriia</taxon>
        <taxon>Flavobacteriales</taxon>
        <taxon>Weeksellaceae</taxon>
        <taxon>Chryseobacterium group</taxon>
        <taxon>Epilithonimonas</taxon>
    </lineage>
</organism>
<reference evidence="6" key="1">
    <citation type="submission" date="2016-11" db="EMBL/GenBank/DDBJ databases">
        <authorList>
            <person name="Varghese N."/>
            <person name="Submissions S."/>
        </authorList>
    </citation>
    <scope>NUCLEOTIDE SEQUENCE [LARGE SCALE GENOMIC DNA]</scope>
    <source>
        <strain evidence="6">DSM 27623</strain>
    </source>
</reference>
<dbReference type="Pfam" id="PF01483">
    <property type="entry name" value="P_proprotein"/>
    <property type="match status" value="1"/>
</dbReference>
<dbReference type="NCBIfam" id="TIGR04183">
    <property type="entry name" value="Por_Secre_tail"/>
    <property type="match status" value="1"/>
</dbReference>
<dbReference type="AlphaFoldDB" id="A0A1N6DT51"/>
<dbReference type="Proteomes" id="UP000185207">
    <property type="component" value="Unassembled WGS sequence"/>
</dbReference>
<dbReference type="SUPFAM" id="SSF55486">
    <property type="entry name" value="Metalloproteases ('zincins'), catalytic domain"/>
    <property type="match status" value="1"/>
</dbReference>
<sequence length="893" mass="95235">MKKYLLLSAIALPLLGYSQWTKVSQVSDRQKVNESVAYLAKKNLFSLDQQKLQSLLSPVNNKFSGKQGVVITIPNSEGKLERFKIWEYSNMAEDLQAKFSDIKSYVGTSLDDASAYLRFSLSPQGLSSIIVRSGHSEYIEPLTADHKTYVVFDSSQKKKNVNEDEPFECTVKDAGSTAEETPNVSNKAAGTNVFRLALSCTGEYAQYHLDKAGIPSTATDAEKKAVVLAALNATATRLNALFEKDLSLHYNLISQTESLIFLNANTDPYSSGGGPDTANSGINSTLGTGAASLYDLGHLVDKKDANGAAYLGVICGSSLKAGGWTSHNLPEGATFDIDYVAHEMGHQMGAGHTYTFYSSQLDQRVEPGSGSTVMAYTGITGNLDVQYNSHDNFHYNSLNQIKNKINGVSCGTNVPYALPAPTVDAGNDYTIPASTPFVVKATTTDASTTGYTYSFEQTDQAATAQIGTNSIAYLAKPSGPNFRALPPTANPYRYFPDFNTVLAGVYTTRWESVSSVARTLNFGVVLRNNNPLEPNIARDAMAVTVNAASGPFKVTAPTFGQSLTSGGSFTVTWDVANTNVAPVNTTTVNLKISKDGGKTFVSLLDNTPNDGTETVTIPSDFSATNAYILVEAVNNIYYAVSPSFVIDYSVAGEECNTYTYSGAPVNIKDGPGGSAIASPKVEAPLSITDTGVITKISVTPNITHPNAANLSFGIESPVGTTALLMDHQCSSRSGITAKFTDAATTITCASPVTGNAKPFQPLNVFVGHNAEGTWKLFASDNTPGNVGVINSWALEVCTRDAQVLAVNENAFNANNIKVYPNPSSGNFFIKSKDLGSNANVAIYDMNGRVVHTSGFNAATGESTNEFNVNLTKGVYLLKVTSSKANYTQKLIVK</sequence>
<evidence type="ECO:0000256" key="1">
    <source>
        <dbReference type="ARBA" id="ARBA00022670"/>
    </source>
</evidence>
<evidence type="ECO:0000256" key="3">
    <source>
        <dbReference type="ARBA" id="ARBA00022801"/>
    </source>
</evidence>
<dbReference type="Pfam" id="PF18962">
    <property type="entry name" value="Por_Secre_tail"/>
    <property type="match status" value="1"/>
</dbReference>
<dbReference type="RefSeq" id="WP_074232912.1">
    <property type="nucleotide sequence ID" value="NZ_FSRK01000001.1"/>
</dbReference>
<dbReference type="GO" id="GO:0004252">
    <property type="term" value="F:serine-type endopeptidase activity"/>
    <property type="evidence" value="ECO:0007669"/>
    <property type="project" value="InterPro"/>
</dbReference>
<dbReference type="EMBL" id="FSRK01000001">
    <property type="protein sequence ID" value="SIN73920.1"/>
    <property type="molecule type" value="Genomic_DNA"/>
</dbReference>
<dbReference type="InterPro" id="IPR002884">
    <property type="entry name" value="P_dom"/>
</dbReference>
<name>A0A1N6DT51_9FLAO</name>
<dbReference type="InterPro" id="IPR018466">
    <property type="entry name" value="Kre9/Knh1-like_N"/>
</dbReference>
<evidence type="ECO:0000256" key="2">
    <source>
        <dbReference type="ARBA" id="ARBA00022729"/>
    </source>
</evidence>
<evidence type="ECO:0000313" key="6">
    <source>
        <dbReference type="Proteomes" id="UP000185207"/>
    </source>
</evidence>
<accession>A0A1N6DT51</accession>
<dbReference type="SUPFAM" id="SSF49785">
    <property type="entry name" value="Galactose-binding domain-like"/>
    <property type="match status" value="1"/>
</dbReference>
<dbReference type="InterPro" id="IPR024079">
    <property type="entry name" value="MetalloPept_cat_dom_sf"/>
</dbReference>
<dbReference type="Pfam" id="PF13583">
    <property type="entry name" value="Reprolysin_4"/>
    <property type="match status" value="1"/>
</dbReference>
<gene>
    <name evidence="5" type="ORF">SAMN05444409_0025</name>
</gene>
<feature type="domain" description="P/Homo B" evidence="4">
    <location>
        <begin position="649"/>
        <end position="802"/>
    </location>
</feature>
<dbReference type="STRING" id="1416779.SAMN05444409_0025"/>
<keyword evidence="2" id="KW-0732">Signal</keyword>
<keyword evidence="3" id="KW-0378">Hydrolase</keyword>
<dbReference type="InterPro" id="IPR008979">
    <property type="entry name" value="Galactose-bd-like_sf"/>
</dbReference>
<dbReference type="OrthoDB" id="9792152at2"/>
<protein>
    <submittedName>
        <fullName evidence="5">Por secretion system C-terminal sorting domain-containing protein</fullName>
    </submittedName>
</protein>
<keyword evidence="1" id="KW-0645">Protease</keyword>
<keyword evidence="6" id="KW-1185">Reference proteome</keyword>
<evidence type="ECO:0000313" key="5">
    <source>
        <dbReference type="EMBL" id="SIN73920.1"/>
    </source>
</evidence>
<dbReference type="Pfam" id="PF10342">
    <property type="entry name" value="Kre9_KNH"/>
    <property type="match status" value="1"/>
</dbReference>
<dbReference type="Gene3D" id="3.40.390.10">
    <property type="entry name" value="Collagenase (Catalytic Domain)"/>
    <property type="match status" value="1"/>
</dbReference>
<dbReference type="InterPro" id="IPR026444">
    <property type="entry name" value="Secre_tail"/>
</dbReference>
<dbReference type="GO" id="GO:0008237">
    <property type="term" value="F:metallopeptidase activity"/>
    <property type="evidence" value="ECO:0007669"/>
    <property type="project" value="InterPro"/>
</dbReference>
<evidence type="ECO:0000259" key="4">
    <source>
        <dbReference type="PROSITE" id="PS51829"/>
    </source>
</evidence>
<dbReference type="PROSITE" id="PS51829">
    <property type="entry name" value="P_HOMO_B"/>
    <property type="match status" value="1"/>
</dbReference>
<dbReference type="GO" id="GO:0006508">
    <property type="term" value="P:proteolysis"/>
    <property type="evidence" value="ECO:0007669"/>
    <property type="project" value="UniProtKB-KW"/>
</dbReference>